<evidence type="ECO:0000313" key="1">
    <source>
        <dbReference type="EMBL" id="KAH7861665.1"/>
    </source>
</evidence>
<gene>
    <name evidence="1" type="ORF">Vadar_029095</name>
</gene>
<sequence>MEMESCVPPGFRFHPTEEELVGYYLRRKVNSLKIDLNVIVEIDLYRMEPWEIEGANWDMKSRTSGISLATRTKNTRLEEGWVVCRAFKKPSPHHKQGFGSWNRSYYTSNSNDFGMPSYSDAIGTTHQVYTNQTSPFPPSPFGSEQELENQLTDSPITISTSFGTNSGIDHNGKIIKDCEDERSSQVSQYFDWKKLDDLLELQLVEPPPFGHSNFPFVSQENELNGQNHESHLFTCFPDL</sequence>
<dbReference type="EMBL" id="CM037154">
    <property type="protein sequence ID" value="KAH7861665.1"/>
    <property type="molecule type" value="Genomic_DNA"/>
</dbReference>
<evidence type="ECO:0000313" key="2">
    <source>
        <dbReference type="Proteomes" id="UP000828048"/>
    </source>
</evidence>
<reference evidence="1 2" key="1">
    <citation type="journal article" date="2021" name="Hortic Res">
        <title>High-quality reference genome and annotation aids understanding of berry development for evergreen blueberry (Vaccinium darrowii).</title>
        <authorList>
            <person name="Yu J."/>
            <person name="Hulse-Kemp A.M."/>
            <person name="Babiker E."/>
            <person name="Staton M."/>
        </authorList>
    </citation>
    <scope>NUCLEOTIDE SEQUENCE [LARGE SCALE GENOMIC DNA]</scope>
    <source>
        <strain evidence="2">cv. NJ 8807/NJ 8810</strain>
        <tissue evidence="1">Young leaf</tissue>
    </source>
</reference>
<dbReference type="Proteomes" id="UP000828048">
    <property type="component" value="Chromosome 4"/>
</dbReference>
<name>A0ACB7Z7A7_9ERIC</name>
<organism evidence="1 2">
    <name type="scientific">Vaccinium darrowii</name>
    <dbReference type="NCBI Taxonomy" id="229202"/>
    <lineage>
        <taxon>Eukaryota</taxon>
        <taxon>Viridiplantae</taxon>
        <taxon>Streptophyta</taxon>
        <taxon>Embryophyta</taxon>
        <taxon>Tracheophyta</taxon>
        <taxon>Spermatophyta</taxon>
        <taxon>Magnoliopsida</taxon>
        <taxon>eudicotyledons</taxon>
        <taxon>Gunneridae</taxon>
        <taxon>Pentapetalae</taxon>
        <taxon>asterids</taxon>
        <taxon>Ericales</taxon>
        <taxon>Ericaceae</taxon>
        <taxon>Vaccinioideae</taxon>
        <taxon>Vaccinieae</taxon>
        <taxon>Vaccinium</taxon>
    </lineage>
</organism>
<protein>
    <submittedName>
        <fullName evidence="1">Uncharacterized protein</fullName>
    </submittedName>
</protein>
<accession>A0ACB7Z7A7</accession>
<keyword evidence="2" id="KW-1185">Reference proteome</keyword>
<comment type="caution">
    <text evidence="1">The sequence shown here is derived from an EMBL/GenBank/DDBJ whole genome shotgun (WGS) entry which is preliminary data.</text>
</comment>
<proteinExistence type="predicted"/>